<gene>
    <name evidence="1" type="ORF">WG900_05015</name>
</gene>
<comment type="caution">
    <text evidence="1">The sequence shown here is derived from an EMBL/GenBank/DDBJ whole genome shotgun (WGS) entry which is preliminary data.</text>
</comment>
<evidence type="ECO:0000313" key="2">
    <source>
        <dbReference type="Proteomes" id="UP001379235"/>
    </source>
</evidence>
<dbReference type="InterPro" id="IPR038444">
    <property type="entry name" value="DUF465_sf"/>
</dbReference>
<dbReference type="RefSeq" id="WP_339965199.1">
    <property type="nucleotide sequence ID" value="NZ_JBBHJY010000001.1"/>
</dbReference>
<dbReference type="InterPro" id="IPR007420">
    <property type="entry name" value="DUF465"/>
</dbReference>
<evidence type="ECO:0000313" key="1">
    <source>
        <dbReference type="EMBL" id="MEJ6009275.1"/>
    </source>
</evidence>
<dbReference type="Proteomes" id="UP001379235">
    <property type="component" value="Unassembled WGS sequence"/>
</dbReference>
<accession>A0ABU8S636</accession>
<proteinExistence type="predicted"/>
<organism evidence="1 2">
    <name type="scientific">Novosphingobium aquae</name>
    <dbReference type="NCBI Taxonomy" id="3133435"/>
    <lineage>
        <taxon>Bacteria</taxon>
        <taxon>Pseudomonadati</taxon>
        <taxon>Pseudomonadota</taxon>
        <taxon>Alphaproteobacteria</taxon>
        <taxon>Sphingomonadales</taxon>
        <taxon>Sphingomonadaceae</taxon>
        <taxon>Novosphingobium</taxon>
    </lineage>
</organism>
<dbReference type="Gene3D" id="6.10.280.50">
    <property type="match status" value="1"/>
</dbReference>
<dbReference type="EMBL" id="JBBHJY010000001">
    <property type="protein sequence ID" value="MEJ6009275.1"/>
    <property type="molecule type" value="Genomic_DNA"/>
</dbReference>
<protein>
    <submittedName>
        <fullName evidence="1">DUF465 domain-containing protein</fullName>
    </submittedName>
</protein>
<reference evidence="1 2" key="1">
    <citation type="submission" date="2024-03" db="EMBL/GenBank/DDBJ databases">
        <authorList>
            <person name="Jo J.-H."/>
        </authorList>
    </citation>
    <scope>NUCLEOTIDE SEQUENCE [LARGE SCALE GENOMIC DNA]</scope>
    <source>
        <strain evidence="1 2">AS3R-12</strain>
    </source>
</reference>
<sequence length="81" mass="9059">MSNTPHVLADVFPQDHAVLHELKLANPHFVTLSERYHEVNDEIHRIDAGIDTPSDDYAETLKKKRLALVDEISTIVSAAKA</sequence>
<keyword evidence="2" id="KW-1185">Reference proteome</keyword>
<name>A0ABU8S636_9SPHN</name>
<dbReference type="Pfam" id="PF04325">
    <property type="entry name" value="DUF465"/>
    <property type="match status" value="1"/>
</dbReference>